<keyword evidence="8" id="KW-1185">Reference proteome</keyword>
<dbReference type="PATRIC" id="fig|1125725.3.peg.2682"/>
<evidence type="ECO:0000259" key="4">
    <source>
        <dbReference type="PROSITE" id="PS01124"/>
    </source>
</evidence>
<sequence length="285" mass="33555">MYREYKNSFKNQFRSMSSLIVYRTGRQQCPKNFHRGWEVRPFYLLHYVIKGKGTYFIEDRKFQVTQGQAFLIYPGMKIDYKADREQPWEYCWVGFNGPDAQMLIDSTMFTIENPVVTFSDIKIKRLILDIYRCRGSQNYKLILMIARLYTLIAYLIEIAQKDFPSSQMDYQYVHAAISLIKEQYTQANLSIQDIAQQVNISRSKLYRAFMEIAGISPIQYLAEQRISAACALLARTDIPIKKIAAKVGFKDSLYFSKVFKKKMQRTPRQYRKEPVSPTVFLKTVY</sequence>
<dbReference type="Proteomes" id="UP000016646">
    <property type="component" value="Unassembled WGS sequence"/>
</dbReference>
<evidence type="ECO:0000256" key="2">
    <source>
        <dbReference type="ARBA" id="ARBA00023125"/>
    </source>
</evidence>
<gene>
    <name evidence="6" type="ORF">HMPREF0860_0883</name>
    <name evidence="5" type="ORF">HMPREF1325_0329</name>
</gene>
<dbReference type="PANTHER" id="PTHR43280">
    <property type="entry name" value="ARAC-FAMILY TRANSCRIPTIONAL REGULATOR"/>
    <property type="match status" value="1"/>
</dbReference>
<dbReference type="Pfam" id="PF12833">
    <property type="entry name" value="HTH_18"/>
    <property type="match status" value="1"/>
</dbReference>
<proteinExistence type="predicted"/>
<dbReference type="SUPFAM" id="SSF51215">
    <property type="entry name" value="Regulatory protein AraC"/>
    <property type="match status" value="1"/>
</dbReference>
<dbReference type="InterPro" id="IPR037923">
    <property type="entry name" value="HTH-like"/>
</dbReference>
<dbReference type="Proteomes" id="UP000016412">
    <property type="component" value="Unassembled WGS sequence"/>
</dbReference>
<dbReference type="InterPro" id="IPR009057">
    <property type="entry name" value="Homeodomain-like_sf"/>
</dbReference>
<dbReference type="STRING" id="1125725.HMPREF1325_0329"/>
<comment type="caution">
    <text evidence="5">The sequence shown here is derived from an EMBL/GenBank/DDBJ whole genome shotgun (WGS) entry which is preliminary data.</text>
</comment>
<accession>U1GMV8</accession>
<keyword evidence="3" id="KW-0804">Transcription</keyword>
<dbReference type="CDD" id="cd06986">
    <property type="entry name" value="cupin_MmsR-like_N"/>
    <property type="match status" value="1"/>
</dbReference>
<dbReference type="PRINTS" id="PR00032">
    <property type="entry name" value="HTHARAC"/>
</dbReference>
<evidence type="ECO:0000256" key="3">
    <source>
        <dbReference type="ARBA" id="ARBA00023163"/>
    </source>
</evidence>
<dbReference type="InterPro" id="IPR018060">
    <property type="entry name" value="HTH_AraC"/>
</dbReference>
<reference evidence="7 8" key="1">
    <citation type="submission" date="2013-08" db="EMBL/GenBank/DDBJ databases">
        <authorList>
            <person name="Durkin A.S."/>
            <person name="Haft D.R."/>
            <person name="McCorrison J."/>
            <person name="Torralba M."/>
            <person name="Gillis M."/>
            <person name="Haft D.H."/>
            <person name="Methe B."/>
            <person name="Sutton G."/>
            <person name="Nelson K.E."/>
        </authorList>
    </citation>
    <scope>NUCLEOTIDE SEQUENCE [LARGE SCALE GENOMIC DNA]</scope>
    <source>
        <strain evidence="6 8">ATCC 35536</strain>
        <strain evidence="5 7">VPI DR56BR1116</strain>
    </source>
</reference>
<dbReference type="PANTHER" id="PTHR43280:SF30">
    <property type="entry name" value="MMSAB OPERON REGULATORY PROTEIN"/>
    <property type="match status" value="1"/>
</dbReference>
<evidence type="ECO:0000313" key="8">
    <source>
        <dbReference type="Proteomes" id="UP000016646"/>
    </source>
</evidence>
<evidence type="ECO:0000313" key="6">
    <source>
        <dbReference type="EMBL" id="ERK01208.1"/>
    </source>
</evidence>
<keyword evidence="1" id="KW-0805">Transcription regulation</keyword>
<protein>
    <submittedName>
        <fullName evidence="5">DNA-binding helix-turn-helix protein</fullName>
    </submittedName>
</protein>
<dbReference type="PROSITE" id="PS01124">
    <property type="entry name" value="HTH_ARAC_FAMILY_2"/>
    <property type="match status" value="1"/>
</dbReference>
<dbReference type="EMBL" id="AUZJ01000072">
    <property type="protein sequence ID" value="ERF59370.1"/>
    <property type="molecule type" value="Genomic_DNA"/>
</dbReference>
<dbReference type="Gene3D" id="2.60.120.280">
    <property type="entry name" value="Regulatory protein AraC"/>
    <property type="match status" value="1"/>
</dbReference>
<dbReference type="Gene3D" id="1.10.10.60">
    <property type="entry name" value="Homeodomain-like"/>
    <property type="match status" value="2"/>
</dbReference>
<dbReference type="eggNOG" id="COG2207">
    <property type="taxonomic scope" value="Bacteria"/>
</dbReference>
<feature type="domain" description="HTH araC/xylS-type" evidence="4">
    <location>
        <begin position="174"/>
        <end position="273"/>
    </location>
</feature>
<dbReference type="GO" id="GO:0003700">
    <property type="term" value="F:DNA-binding transcription factor activity"/>
    <property type="evidence" value="ECO:0007669"/>
    <property type="project" value="InterPro"/>
</dbReference>
<evidence type="ECO:0000256" key="1">
    <source>
        <dbReference type="ARBA" id="ARBA00023015"/>
    </source>
</evidence>
<dbReference type="Pfam" id="PF02311">
    <property type="entry name" value="AraC_binding"/>
    <property type="match status" value="1"/>
</dbReference>
<dbReference type="PROSITE" id="PS00041">
    <property type="entry name" value="HTH_ARAC_FAMILY_1"/>
    <property type="match status" value="1"/>
</dbReference>
<dbReference type="InterPro" id="IPR018062">
    <property type="entry name" value="HTH_AraC-typ_CS"/>
</dbReference>
<dbReference type="AlphaFoldDB" id="U1GMV8"/>
<dbReference type="InterPro" id="IPR020449">
    <property type="entry name" value="Tscrpt_reg_AraC-type_HTH"/>
</dbReference>
<name>U1GMV8_TRESO</name>
<dbReference type="EMBL" id="AVQI01000060">
    <property type="protein sequence ID" value="ERK01208.1"/>
    <property type="molecule type" value="Genomic_DNA"/>
</dbReference>
<dbReference type="SUPFAM" id="SSF46689">
    <property type="entry name" value="Homeodomain-like"/>
    <property type="match status" value="2"/>
</dbReference>
<dbReference type="GO" id="GO:0043565">
    <property type="term" value="F:sequence-specific DNA binding"/>
    <property type="evidence" value="ECO:0007669"/>
    <property type="project" value="InterPro"/>
</dbReference>
<keyword evidence="2 5" id="KW-0238">DNA-binding</keyword>
<organism evidence="5 7">
    <name type="scientific">Treponema socranskii subsp. socranskii VPI DR56BR1116 = ATCC 35536</name>
    <dbReference type="NCBI Taxonomy" id="1125725"/>
    <lineage>
        <taxon>Bacteria</taxon>
        <taxon>Pseudomonadati</taxon>
        <taxon>Spirochaetota</taxon>
        <taxon>Spirochaetia</taxon>
        <taxon>Spirochaetales</taxon>
        <taxon>Treponemataceae</taxon>
        <taxon>Treponema</taxon>
    </lineage>
</organism>
<evidence type="ECO:0000313" key="5">
    <source>
        <dbReference type="EMBL" id="ERF59370.1"/>
    </source>
</evidence>
<dbReference type="SMART" id="SM00342">
    <property type="entry name" value="HTH_ARAC"/>
    <property type="match status" value="1"/>
</dbReference>
<evidence type="ECO:0000313" key="7">
    <source>
        <dbReference type="Proteomes" id="UP000016412"/>
    </source>
</evidence>
<dbReference type="InterPro" id="IPR003313">
    <property type="entry name" value="AraC-bd"/>
</dbReference>